<evidence type="ECO:0000313" key="11">
    <source>
        <dbReference type="EMBL" id="BAY53515.1"/>
    </source>
</evidence>
<feature type="domain" description="L,D-TPase catalytic" evidence="10">
    <location>
        <begin position="62"/>
        <end position="188"/>
    </location>
</feature>
<evidence type="ECO:0000256" key="3">
    <source>
        <dbReference type="ARBA" id="ARBA00022676"/>
    </source>
</evidence>
<dbReference type="PANTHER" id="PTHR30582">
    <property type="entry name" value="L,D-TRANSPEPTIDASE"/>
    <property type="match status" value="1"/>
</dbReference>
<dbReference type="GO" id="GO:0071972">
    <property type="term" value="F:peptidoglycan L,D-transpeptidase activity"/>
    <property type="evidence" value="ECO:0007669"/>
    <property type="project" value="TreeGrafter"/>
</dbReference>
<evidence type="ECO:0000256" key="4">
    <source>
        <dbReference type="ARBA" id="ARBA00022679"/>
    </source>
</evidence>
<comment type="pathway">
    <text evidence="1 9">Cell wall biogenesis; peptidoglycan biosynthesis.</text>
</comment>
<dbReference type="UniPathway" id="UPA00219"/>
<keyword evidence="7 9" id="KW-0573">Peptidoglycan synthesis</keyword>
<proteinExistence type="inferred from homology"/>
<dbReference type="PROSITE" id="PS52029">
    <property type="entry name" value="LD_TPASE"/>
    <property type="match status" value="1"/>
</dbReference>
<sequence length="189" mass="20770">MAAKIQESPLSKAFMMICVVPGIAIALFQVRRLPALPKFDLPNFQAMVAPKASPAPSPVIETKLVVDLSDRKVRLFEKKKLKATYPIAIGQEGWETPIGSFKVSQMVENPTWQHPITGEHIPAGDQDNPLGKRWIGFTSQGKLLIGFHGTKDYSLLGQAVSHGCLRMRNADVVALYQAVRIGTPVEVKK</sequence>
<protein>
    <submittedName>
        <fullName evidence="11">ErfK/YbiS/YcfS/YnhG family protein</fullName>
    </submittedName>
</protein>
<name>A0A1Z4J9Q3_LEPBY</name>
<dbReference type="Proteomes" id="UP000217895">
    <property type="component" value="Chromosome"/>
</dbReference>
<dbReference type="GO" id="GO:0071555">
    <property type="term" value="P:cell wall organization"/>
    <property type="evidence" value="ECO:0007669"/>
    <property type="project" value="UniProtKB-UniRule"/>
</dbReference>
<dbReference type="GO" id="GO:0005576">
    <property type="term" value="C:extracellular region"/>
    <property type="evidence" value="ECO:0007669"/>
    <property type="project" value="TreeGrafter"/>
</dbReference>
<dbReference type="InterPro" id="IPR038063">
    <property type="entry name" value="Transpep_catalytic_dom"/>
</dbReference>
<evidence type="ECO:0000256" key="6">
    <source>
        <dbReference type="ARBA" id="ARBA00022960"/>
    </source>
</evidence>
<dbReference type="Pfam" id="PF03734">
    <property type="entry name" value="YkuD"/>
    <property type="match status" value="1"/>
</dbReference>
<dbReference type="InterPro" id="IPR050979">
    <property type="entry name" value="LD-transpeptidase"/>
</dbReference>
<evidence type="ECO:0000256" key="5">
    <source>
        <dbReference type="ARBA" id="ARBA00022801"/>
    </source>
</evidence>
<dbReference type="GO" id="GO:0008360">
    <property type="term" value="P:regulation of cell shape"/>
    <property type="evidence" value="ECO:0007669"/>
    <property type="project" value="UniProtKB-UniRule"/>
</dbReference>
<keyword evidence="8 9" id="KW-0961">Cell wall biogenesis/degradation</keyword>
<dbReference type="GO" id="GO:0016757">
    <property type="term" value="F:glycosyltransferase activity"/>
    <property type="evidence" value="ECO:0007669"/>
    <property type="project" value="UniProtKB-KW"/>
</dbReference>
<dbReference type="GO" id="GO:0018104">
    <property type="term" value="P:peptidoglycan-protein cross-linking"/>
    <property type="evidence" value="ECO:0007669"/>
    <property type="project" value="TreeGrafter"/>
</dbReference>
<organism evidence="11 12">
    <name type="scientific">Leptolyngbya boryana NIES-2135</name>
    <dbReference type="NCBI Taxonomy" id="1973484"/>
    <lineage>
        <taxon>Bacteria</taxon>
        <taxon>Bacillati</taxon>
        <taxon>Cyanobacteriota</taxon>
        <taxon>Cyanophyceae</taxon>
        <taxon>Leptolyngbyales</taxon>
        <taxon>Leptolyngbyaceae</taxon>
        <taxon>Leptolyngbya group</taxon>
        <taxon>Leptolyngbya</taxon>
    </lineage>
</organism>
<evidence type="ECO:0000256" key="1">
    <source>
        <dbReference type="ARBA" id="ARBA00004752"/>
    </source>
</evidence>
<dbReference type="AlphaFoldDB" id="A0A1Z4J9Q3"/>
<dbReference type="CDD" id="cd16913">
    <property type="entry name" value="YkuD_like"/>
    <property type="match status" value="1"/>
</dbReference>
<keyword evidence="4" id="KW-0808">Transferase</keyword>
<reference evidence="11 12" key="1">
    <citation type="submission" date="2017-06" db="EMBL/GenBank/DDBJ databases">
        <title>Genome sequencing of cyanobaciteial culture collection at National Institute for Environmental Studies (NIES).</title>
        <authorList>
            <person name="Hirose Y."/>
            <person name="Shimura Y."/>
            <person name="Fujisawa T."/>
            <person name="Nakamura Y."/>
            <person name="Kawachi M."/>
        </authorList>
    </citation>
    <scope>NUCLEOTIDE SEQUENCE [LARGE SCALE GENOMIC DNA]</scope>
    <source>
        <strain evidence="11 12">NIES-2135</strain>
    </source>
</reference>
<evidence type="ECO:0000256" key="8">
    <source>
        <dbReference type="ARBA" id="ARBA00023316"/>
    </source>
</evidence>
<evidence type="ECO:0000256" key="7">
    <source>
        <dbReference type="ARBA" id="ARBA00022984"/>
    </source>
</evidence>
<dbReference type="SUPFAM" id="SSF141523">
    <property type="entry name" value="L,D-transpeptidase catalytic domain-like"/>
    <property type="match status" value="1"/>
</dbReference>
<accession>A0A1Z4J9Q3</accession>
<keyword evidence="5" id="KW-0378">Hydrolase</keyword>
<keyword evidence="3" id="KW-0328">Glycosyltransferase</keyword>
<feature type="active site" description="Proton donor/acceptor" evidence="9">
    <location>
        <position position="148"/>
    </location>
</feature>
<evidence type="ECO:0000256" key="2">
    <source>
        <dbReference type="ARBA" id="ARBA00005992"/>
    </source>
</evidence>
<dbReference type="EMBL" id="AP018203">
    <property type="protein sequence ID" value="BAY53515.1"/>
    <property type="molecule type" value="Genomic_DNA"/>
</dbReference>
<evidence type="ECO:0000259" key="10">
    <source>
        <dbReference type="PROSITE" id="PS52029"/>
    </source>
</evidence>
<keyword evidence="6 9" id="KW-0133">Cell shape</keyword>
<evidence type="ECO:0000256" key="9">
    <source>
        <dbReference type="PROSITE-ProRule" id="PRU01373"/>
    </source>
</evidence>
<keyword evidence="12" id="KW-1185">Reference proteome</keyword>
<gene>
    <name evidence="11" type="ORF">NIES2135_03210</name>
</gene>
<dbReference type="PANTHER" id="PTHR30582:SF24">
    <property type="entry name" value="L,D-TRANSPEPTIDASE ERFK_SRFK-RELATED"/>
    <property type="match status" value="1"/>
</dbReference>
<feature type="active site" description="Nucleophile" evidence="9">
    <location>
        <position position="164"/>
    </location>
</feature>
<comment type="similarity">
    <text evidence="2">Belongs to the YkuD family.</text>
</comment>
<evidence type="ECO:0000313" key="12">
    <source>
        <dbReference type="Proteomes" id="UP000217895"/>
    </source>
</evidence>
<dbReference type="InterPro" id="IPR005490">
    <property type="entry name" value="LD_TPept_cat_dom"/>
</dbReference>
<dbReference type="Gene3D" id="2.40.440.10">
    <property type="entry name" value="L,D-transpeptidase catalytic domain-like"/>
    <property type="match status" value="1"/>
</dbReference>